<dbReference type="Pfam" id="PF16656">
    <property type="entry name" value="Pur_ac_phosph_N"/>
    <property type="match status" value="1"/>
</dbReference>
<dbReference type="InterPro" id="IPR015914">
    <property type="entry name" value="PAPs_N"/>
</dbReference>
<dbReference type="Gene3D" id="3.60.21.10">
    <property type="match status" value="1"/>
</dbReference>
<name>A0ABQ6M8P5_9STRA</name>
<evidence type="ECO:0000313" key="10">
    <source>
        <dbReference type="EMBL" id="GMI21772.1"/>
    </source>
</evidence>
<dbReference type="InterPro" id="IPR025733">
    <property type="entry name" value="PAPs_C"/>
</dbReference>
<accession>A0ABQ6M8P5</accession>
<comment type="similarity">
    <text evidence="6">Belongs to the metallophosphoesterase superfamily. Purple acid phosphatase family.</text>
</comment>
<dbReference type="Proteomes" id="UP001165060">
    <property type="component" value="Unassembled WGS sequence"/>
</dbReference>
<evidence type="ECO:0000259" key="8">
    <source>
        <dbReference type="Pfam" id="PF14008"/>
    </source>
</evidence>
<dbReference type="Pfam" id="PF14008">
    <property type="entry name" value="Metallophos_C"/>
    <property type="match status" value="1"/>
</dbReference>
<sequence length="589" mass="63800">MKLLPLALALLPPAAFSHSHGPARGLLGLGGCMESRPAPPSTLGGCAGDKLVSASLDKRAVEKGGEVTLTWSGAASHAPSTSDWLGFFCSDDLASLEDSGYFDYRYLTAAEAAANAGSLTIALLSGREDACEFRFFTSGHCEIGESPPVKIVDAKTAVGGRHLALTGNSSEMRVSWTSGSRAAPSVSWGAEGGSLGFAAGGSCRTYGKEDMCEAPANAEAGFVDPGWLCSAVMTGLAPDATYYYKVTSDGSTFSEETRFQAAPPADDPDYSFSFVAYGDMGTWSGTDGAASVATASISKAEVELNGARRIDHFGDISYARGVSSIWDVWFELIEPYAKRVPYMVTIGNHEFDYSAGQENDPSIDGERNPQGAFRPAWWNGGSDSGGECGVPVHSRFEMPESPLSNGVFWYAFDFANVHTVMMSSEHNCTQGSPQYQFLEQDLAKVDRSKTPWVVVEFHRPMYNNENYQSDYDVAVGMQGEFEELLVKHDVDLVLAGHYHSYLRTSRIYKDKKDPVNGIYHMTVGSAGASLDVADLIEKDWTEYFSMNFGVARVTVANSTHMKWEFIENKDNGNTGEVVDETWIVKKDFV</sequence>
<comment type="caution">
    <text evidence="10">The sequence shown here is derived from an EMBL/GenBank/DDBJ whole genome shotgun (WGS) entry which is preliminary data.</text>
</comment>
<feature type="chain" id="PRO_5045002968" description="Purple acid phosphatase" evidence="6">
    <location>
        <begin position="18"/>
        <end position="589"/>
    </location>
</feature>
<dbReference type="CDD" id="cd00839">
    <property type="entry name" value="MPP_PAPs"/>
    <property type="match status" value="1"/>
</dbReference>
<comment type="catalytic activity">
    <reaction evidence="6">
        <text>a phosphate monoester + H2O = an alcohol + phosphate</text>
        <dbReference type="Rhea" id="RHEA:15017"/>
        <dbReference type="ChEBI" id="CHEBI:15377"/>
        <dbReference type="ChEBI" id="CHEBI:30879"/>
        <dbReference type="ChEBI" id="CHEBI:43474"/>
        <dbReference type="ChEBI" id="CHEBI:67140"/>
        <dbReference type="EC" id="3.1.3.2"/>
    </reaction>
</comment>
<dbReference type="Pfam" id="PF00149">
    <property type="entry name" value="Metallophos"/>
    <property type="match status" value="1"/>
</dbReference>
<dbReference type="InterPro" id="IPR008963">
    <property type="entry name" value="Purple_acid_Pase-like_N"/>
</dbReference>
<keyword evidence="4 6" id="KW-0732">Signal</keyword>
<dbReference type="InterPro" id="IPR029052">
    <property type="entry name" value="Metallo-depent_PP-like"/>
</dbReference>
<keyword evidence="3" id="KW-0964">Secreted</keyword>
<feature type="domain" description="Purple acid phosphatase C-terminal" evidence="8">
    <location>
        <begin position="518"/>
        <end position="580"/>
    </location>
</feature>
<dbReference type="Gene3D" id="2.60.40.380">
    <property type="entry name" value="Purple acid phosphatase-like, N-terminal"/>
    <property type="match status" value="1"/>
</dbReference>
<evidence type="ECO:0000256" key="1">
    <source>
        <dbReference type="ARBA" id="ARBA00004613"/>
    </source>
</evidence>
<comment type="subcellular location">
    <subcellularLocation>
        <location evidence="1">Secreted</location>
    </subcellularLocation>
</comment>
<keyword evidence="11" id="KW-1185">Reference proteome</keyword>
<keyword evidence="6" id="KW-0378">Hydrolase</keyword>
<evidence type="ECO:0000259" key="9">
    <source>
        <dbReference type="Pfam" id="PF16656"/>
    </source>
</evidence>
<evidence type="ECO:0000256" key="4">
    <source>
        <dbReference type="ARBA" id="ARBA00022729"/>
    </source>
</evidence>
<organism evidence="10 11">
    <name type="scientific">Tetraparma gracilis</name>
    <dbReference type="NCBI Taxonomy" id="2962635"/>
    <lineage>
        <taxon>Eukaryota</taxon>
        <taxon>Sar</taxon>
        <taxon>Stramenopiles</taxon>
        <taxon>Ochrophyta</taxon>
        <taxon>Bolidophyceae</taxon>
        <taxon>Parmales</taxon>
        <taxon>Triparmaceae</taxon>
        <taxon>Tetraparma</taxon>
    </lineage>
</organism>
<evidence type="ECO:0000256" key="6">
    <source>
        <dbReference type="RuleBase" id="RU361203"/>
    </source>
</evidence>
<feature type="signal peptide" evidence="6">
    <location>
        <begin position="1"/>
        <end position="17"/>
    </location>
</feature>
<evidence type="ECO:0000256" key="2">
    <source>
        <dbReference type="ARBA" id="ARBA00011738"/>
    </source>
</evidence>
<gene>
    <name evidence="10" type="ORF">TeGR_g5737</name>
</gene>
<evidence type="ECO:0000259" key="7">
    <source>
        <dbReference type="Pfam" id="PF00149"/>
    </source>
</evidence>
<dbReference type="EC" id="3.1.3.2" evidence="6"/>
<dbReference type="SUPFAM" id="SSF49363">
    <property type="entry name" value="Purple acid phosphatase, N-terminal domain"/>
    <property type="match status" value="1"/>
</dbReference>
<dbReference type="PANTHER" id="PTHR45778">
    <property type="entry name" value="PURPLE ACID PHOSPHATASE-RELATED"/>
    <property type="match status" value="1"/>
</dbReference>
<dbReference type="InterPro" id="IPR041792">
    <property type="entry name" value="MPP_PAP"/>
</dbReference>
<proteinExistence type="inferred from homology"/>
<dbReference type="InterPro" id="IPR004843">
    <property type="entry name" value="Calcineurin-like_PHP"/>
</dbReference>
<keyword evidence="5" id="KW-0325">Glycoprotein</keyword>
<evidence type="ECO:0000313" key="11">
    <source>
        <dbReference type="Proteomes" id="UP001165060"/>
    </source>
</evidence>
<dbReference type="EMBL" id="BRYB01002559">
    <property type="protein sequence ID" value="GMI21772.1"/>
    <property type="molecule type" value="Genomic_DNA"/>
</dbReference>
<evidence type="ECO:0000256" key="5">
    <source>
        <dbReference type="ARBA" id="ARBA00023180"/>
    </source>
</evidence>
<evidence type="ECO:0000256" key="3">
    <source>
        <dbReference type="ARBA" id="ARBA00022525"/>
    </source>
</evidence>
<feature type="domain" description="Calcineurin-like phosphoesterase" evidence="7">
    <location>
        <begin position="314"/>
        <end position="501"/>
    </location>
</feature>
<dbReference type="SUPFAM" id="SSF56300">
    <property type="entry name" value="Metallo-dependent phosphatases"/>
    <property type="match status" value="1"/>
</dbReference>
<dbReference type="PANTHER" id="PTHR45778:SF7">
    <property type="entry name" value="PURPLE ACID PHOSPHATASE"/>
    <property type="match status" value="1"/>
</dbReference>
<comment type="subunit">
    <text evidence="2">Homodimer.</text>
</comment>
<protein>
    <recommendedName>
        <fullName evidence="6">Purple acid phosphatase</fullName>
        <ecNumber evidence="6">3.1.3.2</ecNumber>
    </recommendedName>
</protein>
<feature type="domain" description="Purple acid phosphatase N-terminal" evidence="9">
    <location>
        <begin position="162"/>
        <end position="260"/>
    </location>
</feature>
<reference evidence="10 11" key="1">
    <citation type="journal article" date="2023" name="Commun. Biol.">
        <title>Genome analysis of Parmales, the sister group of diatoms, reveals the evolutionary specialization of diatoms from phago-mixotrophs to photoautotrophs.</title>
        <authorList>
            <person name="Ban H."/>
            <person name="Sato S."/>
            <person name="Yoshikawa S."/>
            <person name="Yamada K."/>
            <person name="Nakamura Y."/>
            <person name="Ichinomiya M."/>
            <person name="Sato N."/>
            <person name="Blanc-Mathieu R."/>
            <person name="Endo H."/>
            <person name="Kuwata A."/>
            <person name="Ogata H."/>
        </authorList>
    </citation>
    <scope>NUCLEOTIDE SEQUENCE [LARGE SCALE GENOMIC DNA]</scope>
</reference>